<dbReference type="GO" id="GO:0003676">
    <property type="term" value="F:nucleic acid binding"/>
    <property type="evidence" value="ECO:0007669"/>
    <property type="project" value="InterPro"/>
</dbReference>
<comment type="subcellular location">
    <subcellularLocation>
        <location evidence="1">Chromosome</location>
    </subcellularLocation>
    <subcellularLocation>
        <location evidence="2">Nucleus speckle</location>
    </subcellularLocation>
</comment>
<evidence type="ECO:0000256" key="13">
    <source>
        <dbReference type="ARBA" id="ARBA00023306"/>
    </source>
</evidence>
<dbReference type="AlphaFoldDB" id="A0A9N9MKL7"/>
<feature type="coiled-coil region" evidence="15">
    <location>
        <begin position="228"/>
        <end position="261"/>
    </location>
</feature>
<dbReference type="InterPro" id="IPR036236">
    <property type="entry name" value="Znf_C2H2_sf"/>
</dbReference>
<keyword evidence="13" id="KW-0131">Cell cycle</keyword>
<keyword evidence="11 15" id="KW-0175">Coiled coil</keyword>
<keyword evidence="18" id="KW-1185">Reference proteome</keyword>
<keyword evidence="4" id="KW-0158">Chromosome</keyword>
<keyword evidence="6" id="KW-0132">Cell division</keyword>
<evidence type="ECO:0000256" key="9">
    <source>
        <dbReference type="ARBA" id="ARBA00022776"/>
    </source>
</evidence>
<keyword evidence="7" id="KW-0479">Metal-binding</keyword>
<keyword evidence="10" id="KW-0862">Zinc</keyword>
<dbReference type="GO" id="GO:0044773">
    <property type="term" value="P:mitotic DNA damage checkpoint signaling"/>
    <property type="evidence" value="ECO:0007669"/>
    <property type="project" value="TreeGrafter"/>
</dbReference>
<dbReference type="InterPro" id="IPR040050">
    <property type="entry name" value="ZNF830-like"/>
</dbReference>
<keyword evidence="12" id="KW-0539">Nucleus</keyword>
<keyword evidence="5" id="KW-0217">Developmental protein</keyword>
<gene>
    <name evidence="17" type="ORF">CEUTPL_LOCUS4915</name>
</gene>
<evidence type="ECO:0000256" key="3">
    <source>
        <dbReference type="ARBA" id="ARBA00017358"/>
    </source>
</evidence>
<evidence type="ECO:0000259" key="16">
    <source>
        <dbReference type="Pfam" id="PF23406"/>
    </source>
</evidence>
<evidence type="ECO:0000256" key="11">
    <source>
        <dbReference type="ARBA" id="ARBA00023054"/>
    </source>
</evidence>
<sequence length="285" mass="32746">MSATFKNSKKMVQQEQLRKMMKEHKKVLKEPKKIESPLAKYNDLGQLTCILCKSVVRSEAVWLVHVNAKQHKQNVEVAKKLKEKTNNFTTPLKRPLTPPLPDVPEKKVKGILKNAKQPQPSSSTIEISDRKPEAIKEANNAKIDLIKNKDSKEVAVSTPTGAEEMDTSALPEGFFDDPVLDAKARNQEYKDPVEVEWDKFLKEMKIVEDKSEAIIADDQDEATADRHIEEIDEQLMLLNKVLDLEKKKDEAIELLNKLKNEPKMDEEEIDDDVDEFLDWRQKKSF</sequence>
<dbReference type="OrthoDB" id="77607at2759"/>
<dbReference type="SUPFAM" id="SSF57667">
    <property type="entry name" value="beta-beta-alpha zinc fingers"/>
    <property type="match status" value="1"/>
</dbReference>
<proteinExistence type="predicted"/>
<evidence type="ECO:0000256" key="15">
    <source>
        <dbReference type="SAM" id="Coils"/>
    </source>
</evidence>
<evidence type="ECO:0000256" key="5">
    <source>
        <dbReference type="ARBA" id="ARBA00022473"/>
    </source>
</evidence>
<evidence type="ECO:0000313" key="18">
    <source>
        <dbReference type="Proteomes" id="UP001152799"/>
    </source>
</evidence>
<evidence type="ECO:0000256" key="2">
    <source>
        <dbReference type="ARBA" id="ARBA00004324"/>
    </source>
</evidence>
<feature type="domain" description="ZNF380 coiled-coil" evidence="16">
    <location>
        <begin position="170"/>
        <end position="250"/>
    </location>
</feature>
<dbReference type="InterPro" id="IPR059039">
    <property type="entry name" value="ZNF380_CC"/>
</dbReference>
<name>A0A9N9MKL7_9CUCU</name>
<keyword evidence="8" id="KW-0863">Zinc-finger</keyword>
<dbReference type="Pfam" id="PF23406">
    <property type="entry name" value="ZNF380_CC"/>
    <property type="match status" value="1"/>
</dbReference>
<protein>
    <recommendedName>
        <fullName evidence="3">Zinc finger protein 830</fullName>
    </recommendedName>
    <alternativeName>
        <fullName evidence="14">Coiled-coil domain-containing protein 16</fullName>
    </alternativeName>
</protein>
<dbReference type="GO" id="GO:0005681">
    <property type="term" value="C:spliceosomal complex"/>
    <property type="evidence" value="ECO:0007669"/>
    <property type="project" value="InterPro"/>
</dbReference>
<evidence type="ECO:0000313" key="17">
    <source>
        <dbReference type="EMBL" id="CAG9764275.1"/>
    </source>
</evidence>
<evidence type="ECO:0000256" key="4">
    <source>
        <dbReference type="ARBA" id="ARBA00022454"/>
    </source>
</evidence>
<evidence type="ECO:0000256" key="14">
    <source>
        <dbReference type="ARBA" id="ARBA00030672"/>
    </source>
</evidence>
<evidence type="ECO:0000256" key="7">
    <source>
        <dbReference type="ARBA" id="ARBA00022723"/>
    </source>
</evidence>
<accession>A0A9N9MKL7</accession>
<dbReference type="GO" id="GO:0033314">
    <property type="term" value="P:mitotic DNA replication checkpoint signaling"/>
    <property type="evidence" value="ECO:0007669"/>
    <property type="project" value="TreeGrafter"/>
</dbReference>
<dbReference type="GO" id="GO:0008270">
    <property type="term" value="F:zinc ion binding"/>
    <property type="evidence" value="ECO:0007669"/>
    <property type="project" value="UniProtKB-KW"/>
</dbReference>
<dbReference type="Proteomes" id="UP001152799">
    <property type="component" value="Chromosome 2"/>
</dbReference>
<dbReference type="EMBL" id="OU892278">
    <property type="protein sequence ID" value="CAG9764275.1"/>
    <property type="molecule type" value="Genomic_DNA"/>
</dbReference>
<organism evidence="17 18">
    <name type="scientific">Ceutorhynchus assimilis</name>
    <name type="common">cabbage seed weevil</name>
    <dbReference type="NCBI Taxonomy" id="467358"/>
    <lineage>
        <taxon>Eukaryota</taxon>
        <taxon>Metazoa</taxon>
        <taxon>Ecdysozoa</taxon>
        <taxon>Arthropoda</taxon>
        <taxon>Hexapoda</taxon>
        <taxon>Insecta</taxon>
        <taxon>Pterygota</taxon>
        <taxon>Neoptera</taxon>
        <taxon>Endopterygota</taxon>
        <taxon>Coleoptera</taxon>
        <taxon>Polyphaga</taxon>
        <taxon>Cucujiformia</taxon>
        <taxon>Curculionidae</taxon>
        <taxon>Ceutorhynchinae</taxon>
        <taxon>Ceutorhynchus</taxon>
    </lineage>
</organism>
<evidence type="ECO:0000256" key="8">
    <source>
        <dbReference type="ARBA" id="ARBA00022771"/>
    </source>
</evidence>
<dbReference type="PANTHER" id="PTHR13278">
    <property type="entry name" value="ZINC FINGER PROTEIN 830"/>
    <property type="match status" value="1"/>
</dbReference>
<evidence type="ECO:0000256" key="12">
    <source>
        <dbReference type="ARBA" id="ARBA00023242"/>
    </source>
</evidence>
<keyword evidence="9" id="KW-0498">Mitosis</keyword>
<reference evidence="17" key="1">
    <citation type="submission" date="2022-01" db="EMBL/GenBank/DDBJ databases">
        <authorList>
            <person name="King R."/>
        </authorList>
    </citation>
    <scope>NUCLEOTIDE SEQUENCE</scope>
</reference>
<dbReference type="PANTHER" id="PTHR13278:SF0">
    <property type="entry name" value="ZINC FINGER PROTEIN 830"/>
    <property type="match status" value="1"/>
</dbReference>
<dbReference type="GO" id="GO:0033260">
    <property type="term" value="P:nuclear DNA replication"/>
    <property type="evidence" value="ECO:0007669"/>
    <property type="project" value="TreeGrafter"/>
</dbReference>
<evidence type="ECO:0000256" key="6">
    <source>
        <dbReference type="ARBA" id="ARBA00022618"/>
    </source>
</evidence>
<evidence type="ECO:0000256" key="1">
    <source>
        <dbReference type="ARBA" id="ARBA00004286"/>
    </source>
</evidence>
<evidence type="ECO:0000256" key="10">
    <source>
        <dbReference type="ARBA" id="ARBA00022833"/>
    </source>
</evidence>